<dbReference type="GO" id="GO:0005524">
    <property type="term" value="F:ATP binding"/>
    <property type="evidence" value="ECO:0007669"/>
    <property type="project" value="UniProtKB-KW"/>
</dbReference>
<evidence type="ECO:0000256" key="5">
    <source>
        <dbReference type="ARBA" id="ARBA00040503"/>
    </source>
</evidence>
<dbReference type="Proteomes" id="UP000005237">
    <property type="component" value="Unassembled WGS sequence"/>
</dbReference>
<keyword evidence="3" id="KW-0067">ATP-binding</keyword>
<feature type="region of interest" description="Disordered" evidence="6">
    <location>
        <begin position="378"/>
        <end position="437"/>
    </location>
</feature>
<accession>A0A8R1DSN6</accession>
<evidence type="ECO:0000256" key="6">
    <source>
        <dbReference type="SAM" id="MobiDB-lite"/>
    </source>
</evidence>
<evidence type="ECO:0000313" key="8">
    <source>
        <dbReference type="Proteomes" id="UP000005237"/>
    </source>
</evidence>
<feature type="compositionally biased region" description="Basic and acidic residues" evidence="6">
    <location>
        <begin position="67"/>
        <end position="83"/>
    </location>
</feature>
<dbReference type="AlphaFoldDB" id="A0A8R1DSN6"/>
<reference evidence="8" key="1">
    <citation type="submission" date="2010-08" db="EMBL/GenBank/DDBJ databases">
        <authorList>
            <consortium name="Caenorhabditis japonica Sequencing Consortium"/>
            <person name="Wilson R.K."/>
        </authorList>
    </citation>
    <scope>NUCLEOTIDE SEQUENCE [LARGE SCALE GENOMIC DNA]</scope>
    <source>
        <strain evidence="8">DF5081</strain>
    </source>
</reference>
<feature type="region of interest" description="Disordered" evidence="6">
    <location>
        <begin position="62"/>
        <end position="147"/>
    </location>
</feature>
<feature type="compositionally biased region" description="Basic and acidic residues" evidence="6">
    <location>
        <begin position="415"/>
        <end position="437"/>
    </location>
</feature>
<dbReference type="PANTHER" id="PTHR45639:SF3">
    <property type="entry name" value="HYPOXIA UP-REGULATED PROTEIN 1"/>
    <property type="match status" value="1"/>
</dbReference>
<dbReference type="InterPro" id="IPR029048">
    <property type="entry name" value="HSP70_C_sf"/>
</dbReference>
<dbReference type="SUPFAM" id="SSF100934">
    <property type="entry name" value="Heat shock protein 70kD (HSP70), C-terminal subdomain"/>
    <property type="match status" value="1"/>
</dbReference>
<keyword evidence="2" id="KW-0547">Nucleotide-binding</keyword>
<keyword evidence="8" id="KW-1185">Reference proteome</keyword>
<evidence type="ECO:0000256" key="4">
    <source>
        <dbReference type="ARBA" id="ARBA00023186"/>
    </source>
</evidence>
<protein>
    <recommendedName>
        <fullName evidence="5">Hypoxia up-regulated protein 1</fullName>
    </recommendedName>
</protein>
<evidence type="ECO:0000256" key="1">
    <source>
        <dbReference type="ARBA" id="ARBA00007381"/>
    </source>
</evidence>
<dbReference type="FunFam" id="1.20.1270.10:FF:000072">
    <property type="entry name" value="Protein CBG00051"/>
    <property type="match status" value="1"/>
</dbReference>
<dbReference type="EnsemblMetazoa" id="CJA09620.1">
    <property type="protein sequence ID" value="CJA09620.1"/>
    <property type="gene ID" value="WBGene00128824"/>
</dbReference>
<dbReference type="InterPro" id="IPR013126">
    <property type="entry name" value="Hsp_70_fam"/>
</dbReference>
<dbReference type="GO" id="GO:0030968">
    <property type="term" value="P:endoplasmic reticulum unfolded protein response"/>
    <property type="evidence" value="ECO:0007669"/>
    <property type="project" value="TreeGrafter"/>
</dbReference>
<evidence type="ECO:0000256" key="2">
    <source>
        <dbReference type="ARBA" id="ARBA00022741"/>
    </source>
</evidence>
<feature type="compositionally biased region" description="Basic and acidic residues" evidence="6">
    <location>
        <begin position="380"/>
        <end position="401"/>
    </location>
</feature>
<dbReference type="PANTHER" id="PTHR45639">
    <property type="entry name" value="HSC70CB, ISOFORM G-RELATED"/>
    <property type="match status" value="1"/>
</dbReference>
<reference evidence="7" key="2">
    <citation type="submission" date="2022-06" db="UniProtKB">
        <authorList>
            <consortium name="EnsemblMetazoa"/>
        </authorList>
    </citation>
    <scope>IDENTIFICATION</scope>
    <source>
        <strain evidence="7">DF5081</strain>
    </source>
</reference>
<comment type="similarity">
    <text evidence="1">Belongs to the heat shock protein 70 family.</text>
</comment>
<name>A0A8R1DSN6_CAEJA</name>
<keyword evidence="4" id="KW-0143">Chaperone</keyword>
<evidence type="ECO:0000256" key="3">
    <source>
        <dbReference type="ARBA" id="ARBA00022840"/>
    </source>
</evidence>
<evidence type="ECO:0000313" key="7">
    <source>
        <dbReference type="EnsemblMetazoa" id="CJA09620.1"/>
    </source>
</evidence>
<dbReference type="GO" id="GO:0140662">
    <property type="term" value="F:ATP-dependent protein folding chaperone"/>
    <property type="evidence" value="ECO:0007669"/>
    <property type="project" value="InterPro"/>
</dbReference>
<proteinExistence type="inferred from homology"/>
<sequence>MICFLQIDVQDADKNPLSTVEISGVKDAIEKEVTDDNSILKGVKTTFSIDLSGIVSVEKASVVVEKNPTDEEKQKYEDDKKEYEEWEKEQEELKKKEKAEKKEKEEKKKNGEESSDQEKKTEDVTETGEKKEETEKPVKVKKSKPVEPKAKKINVPLNIVETKTDNIDLNAEEVTSAKKILGDFEQKEKEKHDREEAMNSLEGLLYDLAVKLEDGEEYAEYATEEEKKAILEEVGVLKLWFEDDVSLDTKKEEFDEKRTKLLELTAKPDARKKERLDIPKVTEVLEEHFNRSLTFHAMALNLTQHEEEGNKTFTDTELEVLTKLIESTTEWWNEKKELFDKQPMNEDPVVKASEIAEKARDLEREVRYLVNKIKIASAKKAKEEKKKTKKEENKDSKKNETTTETPENGDEPEETPPKEESATEEEQKKEEHDASEL</sequence>
<feature type="compositionally biased region" description="Basic and acidic residues" evidence="6">
    <location>
        <begin position="91"/>
        <end position="147"/>
    </location>
</feature>
<dbReference type="GO" id="GO:0034663">
    <property type="term" value="C:endoplasmic reticulum chaperone complex"/>
    <property type="evidence" value="ECO:0007669"/>
    <property type="project" value="TreeGrafter"/>
</dbReference>
<organism evidence="7 8">
    <name type="scientific">Caenorhabditis japonica</name>
    <dbReference type="NCBI Taxonomy" id="281687"/>
    <lineage>
        <taxon>Eukaryota</taxon>
        <taxon>Metazoa</taxon>
        <taxon>Ecdysozoa</taxon>
        <taxon>Nematoda</taxon>
        <taxon>Chromadorea</taxon>
        <taxon>Rhabditida</taxon>
        <taxon>Rhabditina</taxon>
        <taxon>Rhabditomorpha</taxon>
        <taxon>Rhabditoidea</taxon>
        <taxon>Rhabditidae</taxon>
        <taxon>Peloderinae</taxon>
        <taxon>Caenorhabditis</taxon>
    </lineage>
</organism>
<dbReference type="Gene3D" id="1.20.1270.10">
    <property type="match status" value="1"/>
</dbReference>